<dbReference type="AlphaFoldDB" id="A0AAD9NIX2"/>
<sequence length="204" mass="22440">MEGIAVYQVTIIGIVRTVKESATRLDYEIDDMTAPPLEVRQFVDNDEDTPDNERTLAMRENTYVRLYGHMRAFGGKTSVVAFRVVPIVDMNELTMHLLEVMHSQMVLTQSVIGGGGGGTVQSGMDYTAEGTGYQADYGLTPIQSQVQAVIRACPDEQGISVTSIAQKMRGLPPQSLKEAIEFLSGEGHIYSTVDDEHYRSTDAM</sequence>
<reference evidence="6" key="1">
    <citation type="journal article" date="2023" name="Mol. Biol. Evol.">
        <title>Third-Generation Sequencing Reveals the Adaptive Role of the Epigenome in Three Deep-Sea Polychaetes.</title>
        <authorList>
            <person name="Perez M."/>
            <person name="Aroh O."/>
            <person name="Sun Y."/>
            <person name="Lan Y."/>
            <person name="Juniper S.K."/>
            <person name="Young C.R."/>
            <person name="Angers B."/>
            <person name="Qian P.Y."/>
        </authorList>
    </citation>
    <scope>NUCLEOTIDE SEQUENCE</scope>
    <source>
        <strain evidence="6">R07B-5</strain>
    </source>
</reference>
<comment type="subcellular location">
    <subcellularLocation>
        <location evidence="1">Nucleus</location>
    </subcellularLocation>
</comment>
<dbReference type="GO" id="GO:0006260">
    <property type="term" value="P:DNA replication"/>
    <property type="evidence" value="ECO:0007669"/>
    <property type="project" value="TreeGrafter"/>
</dbReference>
<evidence type="ECO:0000259" key="5">
    <source>
        <dbReference type="Pfam" id="PF08784"/>
    </source>
</evidence>
<evidence type="ECO:0000313" key="7">
    <source>
        <dbReference type="Proteomes" id="UP001209878"/>
    </source>
</evidence>
<proteinExistence type="inferred from homology"/>
<gene>
    <name evidence="6" type="ORF">NP493_1134g01006</name>
</gene>
<dbReference type="SUPFAM" id="SSF46785">
    <property type="entry name" value="Winged helix' DNA-binding domain"/>
    <property type="match status" value="1"/>
</dbReference>
<dbReference type="Pfam" id="PF08784">
    <property type="entry name" value="RPA_C"/>
    <property type="match status" value="1"/>
</dbReference>
<dbReference type="GO" id="GO:0000724">
    <property type="term" value="P:double-strand break repair via homologous recombination"/>
    <property type="evidence" value="ECO:0007669"/>
    <property type="project" value="TreeGrafter"/>
</dbReference>
<evidence type="ECO:0000256" key="2">
    <source>
        <dbReference type="ARBA" id="ARBA00007815"/>
    </source>
</evidence>
<keyword evidence="7" id="KW-1185">Reference proteome</keyword>
<dbReference type="InterPro" id="IPR036388">
    <property type="entry name" value="WH-like_DNA-bd_sf"/>
</dbReference>
<name>A0AAD9NIX2_RIDPI</name>
<dbReference type="PANTHER" id="PTHR13989:SF16">
    <property type="entry name" value="REPLICATION PROTEIN A2"/>
    <property type="match status" value="1"/>
</dbReference>
<evidence type="ECO:0000256" key="1">
    <source>
        <dbReference type="ARBA" id="ARBA00004123"/>
    </source>
</evidence>
<evidence type="ECO:0000313" key="6">
    <source>
        <dbReference type="EMBL" id="KAK2170228.1"/>
    </source>
</evidence>
<dbReference type="PANTHER" id="PTHR13989">
    <property type="entry name" value="REPLICATION PROTEIN A-RELATED"/>
    <property type="match status" value="1"/>
</dbReference>
<dbReference type="GO" id="GO:0003697">
    <property type="term" value="F:single-stranded DNA binding"/>
    <property type="evidence" value="ECO:0007669"/>
    <property type="project" value="TreeGrafter"/>
</dbReference>
<evidence type="ECO:0000256" key="4">
    <source>
        <dbReference type="ARBA" id="ARBA00023242"/>
    </source>
</evidence>
<dbReference type="InterPro" id="IPR036390">
    <property type="entry name" value="WH_DNA-bd_sf"/>
</dbReference>
<dbReference type="InterPro" id="IPR040260">
    <property type="entry name" value="RFA2-like"/>
</dbReference>
<dbReference type="GO" id="GO:0000781">
    <property type="term" value="C:chromosome, telomeric region"/>
    <property type="evidence" value="ECO:0007669"/>
    <property type="project" value="TreeGrafter"/>
</dbReference>
<dbReference type="InterPro" id="IPR014892">
    <property type="entry name" value="RPA_C"/>
</dbReference>
<keyword evidence="4" id="KW-0539">Nucleus</keyword>
<dbReference type="Gene3D" id="2.40.50.140">
    <property type="entry name" value="Nucleic acid-binding proteins"/>
    <property type="match status" value="1"/>
</dbReference>
<accession>A0AAD9NIX2</accession>
<comment type="similarity">
    <text evidence="2">Belongs to the replication factor A protein 2 family.</text>
</comment>
<dbReference type="CDD" id="cd04478">
    <property type="entry name" value="RPA2_DBD_D"/>
    <property type="match status" value="1"/>
</dbReference>
<dbReference type="Proteomes" id="UP001209878">
    <property type="component" value="Unassembled WGS sequence"/>
</dbReference>
<dbReference type="InterPro" id="IPR012340">
    <property type="entry name" value="NA-bd_OB-fold"/>
</dbReference>
<organism evidence="6 7">
    <name type="scientific">Ridgeia piscesae</name>
    <name type="common">Tubeworm</name>
    <dbReference type="NCBI Taxonomy" id="27915"/>
    <lineage>
        <taxon>Eukaryota</taxon>
        <taxon>Metazoa</taxon>
        <taxon>Spiralia</taxon>
        <taxon>Lophotrochozoa</taxon>
        <taxon>Annelida</taxon>
        <taxon>Polychaeta</taxon>
        <taxon>Sedentaria</taxon>
        <taxon>Canalipalpata</taxon>
        <taxon>Sabellida</taxon>
        <taxon>Siboglinidae</taxon>
        <taxon>Ridgeia</taxon>
    </lineage>
</organism>
<feature type="domain" description="Replication protein A C-terminal" evidence="5">
    <location>
        <begin position="119"/>
        <end position="196"/>
    </location>
</feature>
<dbReference type="EMBL" id="JAODUO010001156">
    <property type="protein sequence ID" value="KAK2170228.1"/>
    <property type="molecule type" value="Genomic_DNA"/>
</dbReference>
<protein>
    <recommendedName>
        <fullName evidence="5">Replication protein A C-terminal domain-containing protein</fullName>
    </recommendedName>
</protein>
<dbReference type="GO" id="GO:0035861">
    <property type="term" value="C:site of double-strand break"/>
    <property type="evidence" value="ECO:0007669"/>
    <property type="project" value="TreeGrafter"/>
</dbReference>
<keyword evidence="3" id="KW-0238">DNA-binding</keyword>
<dbReference type="GO" id="GO:0006289">
    <property type="term" value="P:nucleotide-excision repair"/>
    <property type="evidence" value="ECO:0007669"/>
    <property type="project" value="TreeGrafter"/>
</dbReference>
<dbReference type="Gene3D" id="1.10.10.10">
    <property type="entry name" value="Winged helix-like DNA-binding domain superfamily/Winged helix DNA-binding domain"/>
    <property type="match status" value="1"/>
</dbReference>
<dbReference type="FunFam" id="1.10.10.10:FF:000168">
    <property type="entry name" value="Replication protein A 32 kDa subunit"/>
    <property type="match status" value="1"/>
</dbReference>
<dbReference type="GO" id="GO:0005662">
    <property type="term" value="C:DNA replication factor A complex"/>
    <property type="evidence" value="ECO:0007669"/>
    <property type="project" value="TreeGrafter"/>
</dbReference>
<evidence type="ECO:0000256" key="3">
    <source>
        <dbReference type="ARBA" id="ARBA00023125"/>
    </source>
</evidence>
<dbReference type="SUPFAM" id="SSF50249">
    <property type="entry name" value="Nucleic acid-binding proteins"/>
    <property type="match status" value="1"/>
</dbReference>
<comment type="caution">
    <text evidence="6">The sequence shown here is derived from an EMBL/GenBank/DDBJ whole genome shotgun (WGS) entry which is preliminary data.</text>
</comment>